<accession>A0ACB8TBL0</accession>
<protein>
    <submittedName>
        <fullName evidence="1">Uncharacterized protein</fullName>
    </submittedName>
</protein>
<reference evidence="1" key="1">
    <citation type="submission" date="2021-03" db="EMBL/GenBank/DDBJ databases">
        <authorList>
            <consortium name="DOE Joint Genome Institute"/>
            <person name="Ahrendt S."/>
            <person name="Looney B.P."/>
            <person name="Miyauchi S."/>
            <person name="Morin E."/>
            <person name="Drula E."/>
            <person name="Courty P.E."/>
            <person name="Chicoki N."/>
            <person name="Fauchery L."/>
            <person name="Kohler A."/>
            <person name="Kuo A."/>
            <person name="Labutti K."/>
            <person name="Pangilinan J."/>
            <person name="Lipzen A."/>
            <person name="Riley R."/>
            <person name="Andreopoulos W."/>
            <person name="He G."/>
            <person name="Johnson J."/>
            <person name="Barry K.W."/>
            <person name="Grigoriev I.V."/>
            <person name="Nagy L."/>
            <person name="Hibbett D."/>
            <person name="Henrissat B."/>
            <person name="Matheny P.B."/>
            <person name="Labbe J."/>
            <person name="Martin F."/>
        </authorList>
    </citation>
    <scope>NUCLEOTIDE SEQUENCE</scope>
    <source>
        <strain evidence="1">HHB10654</strain>
    </source>
</reference>
<keyword evidence="2" id="KW-1185">Reference proteome</keyword>
<dbReference type="EMBL" id="MU277195">
    <property type="protein sequence ID" value="KAI0065436.1"/>
    <property type="molecule type" value="Genomic_DNA"/>
</dbReference>
<name>A0ACB8TBL0_9AGAM</name>
<comment type="caution">
    <text evidence="1">The sequence shown here is derived from an EMBL/GenBank/DDBJ whole genome shotgun (WGS) entry which is preliminary data.</text>
</comment>
<evidence type="ECO:0000313" key="1">
    <source>
        <dbReference type="EMBL" id="KAI0065436.1"/>
    </source>
</evidence>
<proteinExistence type="predicted"/>
<reference evidence="1" key="2">
    <citation type="journal article" date="2022" name="New Phytol.">
        <title>Evolutionary transition to the ectomycorrhizal habit in the genomes of a hyperdiverse lineage of mushroom-forming fungi.</title>
        <authorList>
            <person name="Looney B."/>
            <person name="Miyauchi S."/>
            <person name="Morin E."/>
            <person name="Drula E."/>
            <person name="Courty P.E."/>
            <person name="Kohler A."/>
            <person name="Kuo A."/>
            <person name="LaButti K."/>
            <person name="Pangilinan J."/>
            <person name="Lipzen A."/>
            <person name="Riley R."/>
            <person name="Andreopoulos W."/>
            <person name="He G."/>
            <person name="Johnson J."/>
            <person name="Nolan M."/>
            <person name="Tritt A."/>
            <person name="Barry K.W."/>
            <person name="Grigoriev I.V."/>
            <person name="Nagy L.G."/>
            <person name="Hibbett D."/>
            <person name="Henrissat B."/>
            <person name="Matheny P.B."/>
            <person name="Labbe J."/>
            <person name="Martin F.M."/>
        </authorList>
    </citation>
    <scope>NUCLEOTIDE SEQUENCE</scope>
    <source>
        <strain evidence="1">HHB10654</strain>
    </source>
</reference>
<dbReference type="Proteomes" id="UP000814140">
    <property type="component" value="Unassembled WGS sequence"/>
</dbReference>
<evidence type="ECO:0000313" key="2">
    <source>
        <dbReference type="Proteomes" id="UP000814140"/>
    </source>
</evidence>
<sequence>MVSSNDVNKLFLQAVLSRRLISTDLGKVLWKKAIQAVQAVDDNLQIPYNGTEEGWGDFVGALNTTLNPLDLELSRLHDENTGIEMYALVNRKGDEVAQLASDYSPLEIAYFKALVEQIMLAPNASYSISSLAALRESSTLKSAMSKTQAETVLASFVTKGWLHKSLKGRYSLATRTLLELLPYLKSTYPDEILECVICYEILTRGKGCYTPNCNVRIHDHCHTKYRQGNSKCPSCQHDWASETNAKKLIWIGEKAAGADDPRRRARRRSTVDGSDDEDDEPSQSQAMDDDETPEPTQTQRNKRSKAKRSASVSQADETMEVDEDEEEEAPRPRRSGRRG</sequence>
<organism evidence="1 2">
    <name type="scientific">Artomyces pyxidatus</name>
    <dbReference type="NCBI Taxonomy" id="48021"/>
    <lineage>
        <taxon>Eukaryota</taxon>
        <taxon>Fungi</taxon>
        <taxon>Dikarya</taxon>
        <taxon>Basidiomycota</taxon>
        <taxon>Agaricomycotina</taxon>
        <taxon>Agaricomycetes</taxon>
        <taxon>Russulales</taxon>
        <taxon>Auriscalpiaceae</taxon>
        <taxon>Artomyces</taxon>
    </lineage>
</organism>
<gene>
    <name evidence="1" type="ORF">BV25DRAFT_1880277</name>
</gene>